<feature type="compositionally biased region" description="Pro residues" evidence="1">
    <location>
        <begin position="235"/>
        <end position="245"/>
    </location>
</feature>
<sequence>MQRLALPTAAVVITSLIAPAAHAATMAEQYEPHFGTEAKHVYAVKGDGYSTTAEFDLQGAPEGTTWKLTGETTDRQLFRLFDGERLGAQLNHSGEQVPHRGENTGSIDVRVFYPDNTTELVYPEISLIPDDAFLFRPEYDNYTPADPGETVTIEPSNHWKRIPLPDDATWSLKGGADFNARIDEKTGVITATVPKDSYSGAGFEVRTDFADGSFRTAYTEIRNTGVGVVAKQTPTPAPAPEPTPEPAGSTPLQKVALVVGILAVIAGIGALAMPYLPL</sequence>
<evidence type="ECO:0000313" key="6">
    <source>
        <dbReference type="EMBL" id="QNP89699.1"/>
    </source>
</evidence>
<feature type="chain" id="PRO_5028819904" description="Long Rib domain-containing protein" evidence="3">
    <location>
        <begin position="24"/>
        <end position="278"/>
    </location>
</feature>
<dbReference type="KEGG" id="cluj:IAU68_08345"/>
<feature type="domain" description="Long Rib" evidence="4">
    <location>
        <begin position="136"/>
        <end position="220"/>
    </location>
</feature>
<keyword evidence="3" id="KW-0732">Signal</keyword>
<keyword evidence="8" id="KW-1185">Reference proteome</keyword>
<dbReference type="RefSeq" id="WP_171192841.1">
    <property type="nucleotide sequence ID" value="NZ_CP061032.1"/>
</dbReference>
<evidence type="ECO:0000256" key="2">
    <source>
        <dbReference type="SAM" id="Phobius"/>
    </source>
</evidence>
<dbReference type="InterPro" id="IPR044055">
    <property type="entry name" value="RibLong"/>
</dbReference>
<dbReference type="EMBL" id="CP061032">
    <property type="protein sequence ID" value="QNP89699.1"/>
    <property type="molecule type" value="Genomic_DNA"/>
</dbReference>
<evidence type="ECO:0000313" key="7">
    <source>
        <dbReference type="Proteomes" id="UP000516235"/>
    </source>
</evidence>
<protein>
    <recommendedName>
        <fullName evidence="4">Long Rib domain-containing protein</fullName>
    </recommendedName>
</protein>
<dbReference type="EMBL" id="JACMYE010000001">
    <property type="protein sequence ID" value="MBC3177867.1"/>
    <property type="molecule type" value="Genomic_DNA"/>
</dbReference>
<gene>
    <name evidence="5" type="ORF">H7348_00855</name>
    <name evidence="6" type="ORF">IAU68_08345</name>
</gene>
<keyword evidence="2" id="KW-0472">Membrane</keyword>
<dbReference type="Proteomes" id="UP000516235">
    <property type="component" value="Chromosome"/>
</dbReference>
<organism evidence="6 7">
    <name type="scientific">Corynebacterium lujinxingii</name>
    <dbReference type="NCBI Taxonomy" id="2763010"/>
    <lineage>
        <taxon>Bacteria</taxon>
        <taxon>Bacillati</taxon>
        <taxon>Actinomycetota</taxon>
        <taxon>Actinomycetes</taxon>
        <taxon>Mycobacteriales</taxon>
        <taxon>Corynebacteriaceae</taxon>
        <taxon>Corynebacterium</taxon>
    </lineage>
</organism>
<keyword evidence="2" id="KW-0812">Transmembrane</keyword>
<feature type="region of interest" description="Disordered" evidence="1">
    <location>
        <begin position="230"/>
        <end position="250"/>
    </location>
</feature>
<feature type="signal peptide" evidence="3">
    <location>
        <begin position="1"/>
        <end position="23"/>
    </location>
</feature>
<dbReference type="Proteomes" id="UP000642876">
    <property type="component" value="Unassembled WGS sequence"/>
</dbReference>
<reference evidence="7 8" key="1">
    <citation type="submission" date="2020-08" db="EMBL/GenBank/DDBJ databases">
        <title>novel species in genus Corynebacterium.</title>
        <authorList>
            <person name="Zhang G."/>
        </authorList>
    </citation>
    <scope>NUCLEOTIDE SEQUENCE [LARGE SCALE GENOMIC DNA]</scope>
    <source>
        <strain evidence="7 8">zg-917</strain>
        <strain evidence="6">Zg-917</strain>
    </source>
</reference>
<evidence type="ECO:0000256" key="3">
    <source>
        <dbReference type="SAM" id="SignalP"/>
    </source>
</evidence>
<accession>A0A7H0JXD3</accession>
<name>A0A7H0JXD3_9CORY</name>
<feature type="transmembrane region" description="Helical" evidence="2">
    <location>
        <begin position="255"/>
        <end position="276"/>
    </location>
</feature>
<evidence type="ECO:0000259" key="4">
    <source>
        <dbReference type="Pfam" id="PF18957"/>
    </source>
</evidence>
<evidence type="ECO:0000313" key="5">
    <source>
        <dbReference type="EMBL" id="MBC3177867.1"/>
    </source>
</evidence>
<evidence type="ECO:0000256" key="1">
    <source>
        <dbReference type="SAM" id="MobiDB-lite"/>
    </source>
</evidence>
<evidence type="ECO:0000313" key="8">
    <source>
        <dbReference type="Proteomes" id="UP000642876"/>
    </source>
</evidence>
<dbReference type="AlphaFoldDB" id="A0A7H0JXD3"/>
<dbReference type="Pfam" id="PF18957">
    <property type="entry name" value="RibLong"/>
    <property type="match status" value="1"/>
</dbReference>
<proteinExistence type="predicted"/>
<keyword evidence="2" id="KW-1133">Transmembrane helix</keyword>